<accession>A0ABP6NCL4</accession>
<feature type="transmembrane region" description="Helical" evidence="2">
    <location>
        <begin position="333"/>
        <end position="352"/>
    </location>
</feature>
<proteinExistence type="predicted"/>
<feature type="transmembrane region" description="Helical" evidence="2">
    <location>
        <begin position="146"/>
        <end position="165"/>
    </location>
</feature>
<evidence type="ECO:0000256" key="1">
    <source>
        <dbReference type="SAM" id="MobiDB-lite"/>
    </source>
</evidence>
<feature type="transmembrane region" description="Helical" evidence="2">
    <location>
        <begin position="45"/>
        <end position="64"/>
    </location>
</feature>
<sequence length="516" mass="53942">MAASEAGQDGVLEERPAARPGRVAAPGGPARGPARRRPPSGRARGGLPGPVAALGLVAAVYAVAQLTIVSARMGIGWDEAIYASQFSGHAPPAEFSAPRAQGMPLLVAPVTALTDSVVVLRLYMTALSSLGLLAAFGVWTRVRPGYTAPLAALLFSGCWLSLFYGNEVMPNLYVALGAVAAAGLLCLPGRGWATAAALAAVTAFVALVRPSDALVVAAVLVVAALVARPRRWRECAAVAAGLAAGWGEWLVEAVVRYGGAAARMRAAGEANLTGPALSVVEHARALDGPSLCRWGTDCGPVSVVALVWWLAIPLVGAFGLYAARRERRGPGPLLLAAVLAVAVAAPYLFYVGYAAPRFLMPAYALAALPVAAGVIALVRWGRAPLRRAAVVFAGAGLLAHFVLQGGYAYRMSAIAFESRERVGLAVEELRRLGVRGPCMVYGQSGVQIGYLLGCRSQGLARGFHRRPPVRVRQALEAGERLLVVYSGARPPRFSASWRTVRLPGGWKARFSPAWDD</sequence>
<feature type="transmembrane region" description="Helical" evidence="2">
    <location>
        <begin position="171"/>
        <end position="189"/>
    </location>
</feature>
<keyword evidence="2" id="KW-0812">Transmembrane</keyword>
<gene>
    <name evidence="3" type="ORF">GCM10010466_35820</name>
</gene>
<dbReference type="EMBL" id="BAAAUT010000027">
    <property type="protein sequence ID" value="GAA3141685.1"/>
    <property type="molecule type" value="Genomic_DNA"/>
</dbReference>
<keyword evidence="4" id="KW-1185">Reference proteome</keyword>
<reference evidence="4" key="1">
    <citation type="journal article" date="2019" name="Int. J. Syst. Evol. Microbiol.">
        <title>The Global Catalogue of Microorganisms (GCM) 10K type strain sequencing project: providing services to taxonomists for standard genome sequencing and annotation.</title>
        <authorList>
            <consortium name="The Broad Institute Genomics Platform"/>
            <consortium name="The Broad Institute Genome Sequencing Center for Infectious Disease"/>
            <person name="Wu L."/>
            <person name="Ma J."/>
        </authorList>
    </citation>
    <scope>NUCLEOTIDE SEQUENCE [LARGE SCALE GENOMIC DNA]</scope>
    <source>
        <strain evidence="4">JCM 9373</strain>
    </source>
</reference>
<feature type="transmembrane region" description="Helical" evidence="2">
    <location>
        <begin position="196"/>
        <end position="226"/>
    </location>
</feature>
<feature type="transmembrane region" description="Helical" evidence="2">
    <location>
        <begin position="118"/>
        <end position="139"/>
    </location>
</feature>
<name>A0ABP6NCL4_9ACTN</name>
<dbReference type="Proteomes" id="UP001500320">
    <property type="component" value="Unassembled WGS sequence"/>
</dbReference>
<organism evidence="3 4">
    <name type="scientific">Planomonospora alba</name>
    <dbReference type="NCBI Taxonomy" id="161354"/>
    <lineage>
        <taxon>Bacteria</taxon>
        <taxon>Bacillati</taxon>
        <taxon>Actinomycetota</taxon>
        <taxon>Actinomycetes</taxon>
        <taxon>Streptosporangiales</taxon>
        <taxon>Streptosporangiaceae</taxon>
        <taxon>Planomonospora</taxon>
    </lineage>
</organism>
<feature type="transmembrane region" description="Helical" evidence="2">
    <location>
        <begin position="301"/>
        <end position="321"/>
    </location>
</feature>
<feature type="transmembrane region" description="Helical" evidence="2">
    <location>
        <begin position="390"/>
        <end position="409"/>
    </location>
</feature>
<feature type="transmembrane region" description="Helical" evidence="2">
    <location>
        <begin position="358"/>
        <end position="378"/>
    </location>
</feature>
<evidence type="ECO:0000313" key="4">
    <source>
        <dbReference type="Proteomes" id="UP001500320"/>
    </source>
</evidence>
<dbReference type="RefSeq" id="WP_344860871.1">
    <property type="nucleotide sequence ID" value="NZ_BAAAUT010000027.1"/>
</dbReference>
<feature type="compositionally biased region" description="Low complexity" evidence="1">
    <location>
        <begin position="18"/>
        <end position="32"/>
    </location>
</feature>
<keyword evidence="2" id="KW-0472">Membrane</keyword>
<comment type="caution">
    <text evidence="3">The sequence shown here is derived from an EMBL/GenBank/DDBJ whole genome shotgun (WGS) entry which is preliminary data.</text>
</comment>
<feature type="region of interest" description="Disordered" evidence="1">
    <location>
        <begin position="1"/>
        <end position="45"/>
    </location>
</feature>
<protein>
    <submittedName>
        <fullName evidence="3">Uncharacterized protein</fullName>
    </submittedName>
</protein>
<keyword evidence="2" id="KW-1133">Transmembrane helix</keyword>
<evidence type="ECO:0000313" key="3">
    <source>
        <dbReference type="EMBL" id="GAA3141685.1"/>
    </source>
</evidence>
<evidence type="ECO:0000256" key="2">
    <source>
        <dbReference type="SAM" id="Phobius"/>
    </source>
</evidence>